<dbReference type="Pfam" id="PF26021">
    <property type="entry name" value="Ferritin_C144_05"/>
    <property type="match status" value="1"/>
</dbReference>
<dbReference type="InterPro" id="IPR049730">
    <property type="entry name" value="SNF2/RAD54-like_C"/>
</dbReference>
<dbReference type="InterPro" id="IPR052583">
    <property type="entry name" value="ATP-helicase/E3_Ub-Ligase"/>
</dbReference>
<sequence>MAPSKPEWKKGFAITPDDSIIAQESQRTNDAKDNVPFEKAPYVFVADIADALINYLATDQNTSEEPLRKRQKLTTETKLESSNDDVFQDYITVKQASLEVRCLRSKLSLDFTTLNRQKIRFTSHWGRPGSNPEPSSIVLRDENHNSLLTIPLSLENTSMSIQNSFDDVLICLMVDRDSKKRSQQSSKLWTEAGISVYKMGDSDYIRIDFTIKWEVTTNRKSIQPRKTDALLKVLNTYFPNPNSPSLEPLSAQDFYQSAHSPDPDDEIAASIETPGLESTLYPFQKRAVQWMLRREGSEWSRVAGCIERTQSKAIGQIPPSFFAATDVQGRSCYVSHLFAIVTFDLAPFFWMDQDIKGGILAEEMGLGKTVEMIALITLHTRRDQDPSVIDASSGDTLHTTHATLIISPPSISKQWIGEIKAHAPSLKVTYYEGIKSRALEYETTMIDLATSDIVITTYSILASEIHFTSLNPERTTLRSKSKYQRPKSPLMKFSWWRVCLDEAQMVESGVSKAATVARMIPRINAWAITGTPVRKNINDLLGLLIFLKYELLVPVWRSLIYSKQDFHKLFEAISLRHSKQNVRGELVLPKQHRFVITISLDPIEEQFYKEMFGKMCQESGLDTEGEPLIDGWDPKDYAEIMRRWLVRLRQATNALPPKRATKRKKIGDEPMVQTASRALELMFSQTDAAIRANSRSLLLSQLKRGQLYEDSPRVQEALAIWKECVTLSSTFVDQARDELSAEILSEKARLAFHSDSSSDAIIAETQKTTTPNKVQSIEGNGERYLEGQDGCESLSSPLTRSNTPSYRSDPASSVVMSRARLRAALELHHMGLFFLSNAYYQIKSNEEMTVVDSAEFENLDTLERKGYEEAKELRREILQDAFKRTDNMMTAIRKDTESSTAVQLPQFVPSTLRGGPESRQIMEGFENLGTNLDRQAQQINEWRNHLIQILLSPLVDNDDEGIAISGDEYENSIKVQEEVVVYVQALRTMIADRQASLSGVQNFLINEEAKTAFREAKHGKGPFPEKLLELVNIRDLFLHKGISVRGILSELRALISKLKTNNSQNELSIVEAQLKLAHNYLIDQTKAAANLEKEIGLFTKCMNLRVEYYKQLQAISNQVAPYTGPNNDGVNQSFLRKEHALTQTIASLRAKRRYLVHLKEEVENPKDKRTCVVCREGFELGVLTVCGHQYCSDCAKEWWKLSHRCPICKEMLIYEELHHISYKPHEPTLTAETDGIREPLKERSVNSNSPQKSAIYSEVSKATLSAIKSINLQDNNSFGTKIDTLARHILYLRESDPGSKSIVFSQFTEFLPVLASAFDAFRIGHSSIDRPNGVEKFKNDPGIEVFLLHSRAHSAGLTLVNANNIFFCEPLLNTAIALQGESRVHRIGQKFETNIWVMVMGNTVDQSIYELSVKRRLEHLGHATISKKGKGRAVTDEELVAQALEEANSLEMQQSAPRNLLFKGHDGEAISENDIWTCLFGGRTKRRTVDLISGVPTDVLVSIEKLNGASTINCPIANDA</sequence>
<accession>A0A9P5IWE5</accession>
<dbReference type="RefSeq" id="XP_038737482.1">
    <property type="nucleotide sequence ID" value="XM_038871581.1"/>
</dbReference>
<dbReference type="InterPro" id="IPR001650">
    <property type="entry name" value="Helicase_C-like"/>
</dbReference>
<dbReference type="SUPFAM" id="SSF57850">
    <property type="entry name" value="RING/U-box"/>
    <property type="match status" value="1"/>
</dbReference>
<dbReference type="GO" id="GO:0000209">
    <property type="term" value="P:protein polyubiquitination"/>
    <property type="evidence" value="ECO:0007669"/>
    <property type="project" value="TreeGrafter"/>
</dbReference>
<name>A0A9P5IWE5_9HELO</name>
<dbReference type="SUPFAM" id="SSF52540">
    <property type="entry name" value="P-loop containing nucleoside triphosphate hydrolases"/>
    <property type="match status" value="2"/>
</dbReference>
<keyword evidence="11" id="KW-1185">Reference proteome</keyword>
<dbReference type="PANTHER" id="PTHR45865:SF1">
    <property type="entry name" value="E3 UBIQUITIN-PROTEIN LIGASE SHPRH"/>
    <property type="match status" value="1"/>
</dbReference>
<dbReference type="Pfam" id="PF13920">
    <property type="entry name" value="zf-C3HC4_3"/>
    <property type="match status" value="1"/>
</dbReference>
<dbReference type="GeneID" id="62144660"/>
<dbReference type="GO" id="GO:0016787">
    <property type="term" value="F:hydrolase activity"/>
    <property type="evidence" value="ECO:0007669"/>
    <property type="project" value="UniProtKB-KW"/>
</dbReference>
<dbReference type="SMART" id="SM00184">
    <property type="entry name" value="RING"/>
    <property type="match status" value="1"/>
</dbReference>
<evidence type="ECO:0000313" key="10">
    <source>
        <dbReference type="EMBL" id="KAF7953672.1"/>
    </source>
</evidence>
<evidence type="ECO:0000256" key="6">
    <source>
        <dbReference type="ARBA" id="ARBA00022840"/>
    </source>
</evidence>
<protein>
    <recommendedName>
        <fullName evidence="9">RING-type domain-containing protein</fullName>
    </recommendedName>
</protein>
<keyword evidence="5" id="KW-0862">Zinc</keyword>
<evidence type="ECO:0000256" key="7">
    <source>
        <dbReference type="PROSITE-ProRule" id="PRU00175"/>
    </source>
</evidence>
<dbReference type="CDD" id="cd18070">
    <property type="entry name" value="DEXQc_SHPRH"/>
    <property type="match status" value="1"/>
</dbReference>
<dbReference type="Gene3D" id="3.40.50.10810">
    <property type="entry name" value="Tandem AAA-ATPase domain"/>
    <property type="match status" value="1"/>
</dbReference>
<dbReference type="EMBL" id="RCSW01000002">
    <property type="protein sequence ID" value="KAF7953672.1"/>
    <property type="molecule type" value="Genomic_DNA"/>
</dbReference>
<dbReference type="SMART" id="SM00487">
    <property type="entry name" value="DEXDc"/>
    <property type="match status" value="1"/>
</dbReference>
<proteinExistence type="predicted"/>
<feature type="region of interest" description="Disordered" evidence="8">
    <location>
        <begin position="785"/>
        <end position="811"/>
    </location>
</feature>
<evidence type="ECO:0000256" key="1">
    <source>
        <dbReference type="ARBA" id="ARBA00022723"/>
    </source>
</evidence>
<evidence type="ECO:0000313" key="11">
    <source>
        <dbReference type="Proteomes" id="UP000710849"/>
    </source>
</evidence>
<dbReference type="InterPro" id="IPR017907">
    <property type="entry name" value="Znf_RING_CS"/>
</dbReference>
<dbReference type="GO" id="GO:0061630">
    <property type="term" value="F:ubiquitin protein ligase activity"/>
    <property type="evidence" value="ECO:0007669"/>
    <property type="project" value="TreeGrafter"/>
</dbReference>
<dbReference type="PANTHER" id="PTHR45865">
    <property type="entry name" value="E3 UBIQUITIN-PROTEIN LIGASE SHPRH FAMILY MEMBER"/>
    <property type="match status" value="1"/>
</dbReference>
<keyword evidence="1" id="KW-0479">Metal-binding</keyword>
<dbReference type="InterPro" id="IPR013083">
    <property type="entry name" value="Znf_RING/FYVE/PHD"/>
</dbReference>
<dbReference type="PROSITE" id="PS50089">
    <property type="entry name" value="ZF_RING_2"/>
    <property type="match status" value="1"/>
</dbReference>
<dbReference type="InterPro" id="IPR038718">
    <property type="entry name" value="SNF2-like_sf"/>
</dbReference>
<dbReference type="GO" id="GO:0006974">
    <property type="term" value="P:DNA damage response"/>
    <property type="evidence" value="ECO:0007669"/>
    <property type="project" value="TreeGrafter"/>
</dbReference>
<dbReference type="PROSITE" id="PS00518">
    <property type="entry name" value="ZF_RING_1"/>
    <property type="match status" value="1"/>
</dbReference>
<evidence type="ECO:0000256" key="8">
    <source>
        <dbReference type="SAM" id="MobiDB-lite"/>
    </source>
</evidence>
<dbReference type="InterPro" id="IPR059033">
    <property type="entry name" value="C144_05_dom"/>
</dbReference>
<dbReference type="Gene3D" id="3.30.40.10">
    <property type="entry name" value="Zinc/RING finger domain, C3HC4 (zinc finger)"/>
    <property type="match status" value="1"/>
</dbReference>
<dbReference type="InterPro" id="IPR027417">
    <property type="entry name" value="P-loop_NTPase"/>
</dbReference>
<dbReference type="InterPro" id="IPR014001">
    <property type="entry name" value="Helicase_ATP-bd"/>
</dbReference>
<evidence type="ECO:0000256" key="5">
    <source>
        <dbReference type="ARBA" id="ARBA00022833"/>
    </source>
</evidence>
<gene>
    <name evidence="10" type="ORF">EAE97_001071</name>
</gene>
<comment type="caution">
    <text evidence="10">The sequence shown here is derived from an EMBL/GenBank/DDBJ whole genome shotgun (WGS) entry which is preliminary data.</text>
</comment>
<dbReference type="GO" id="GO:0005524">
    <property type="term" value="F:ATP binding"/>
    <property type="evidence" value="ECO:0007669"/>
    <property type="project" value="InterPro"/>
</dbReference>
<dbReference type="CDD" id="cd18793">
    <property type="entry name" value="SF2_C_SNF"/>
    <property type="match status" value="1"/>
</dbReference>
<keyword evidence="2" id="KW-0547">Nucleotide-binding</keyword>
<evidence type="ECO:0000256" key="4">
    <source>
        <dbReference type="ARBA" id="ARBA00022801"/>
    </source>
</evidence>
<organism evidence="10 11">
    <name type="scientific">Botrytis byssoidea</name>
    <dbReference type="NCBI Taxonomy" id="139641"/>
    <lineage>
        <taxon>Eukaryota</taxon>
        <taxon>Fungi</taxon>
        <taxon>Dikarya</taxon>
        <taxon>Ascomycota</taxon>
        <taxon>Pezizomycotina</taxon>
        <taxon>Leotiomycetes</taxon>
        <taxon>Helotiales</taxon>
        <taxon>Sclerotiniaceae</taxon>
        <taxon>Botrytis</taxon>
    </lineage>
</organism>
<dbReference type="GO" id="GO:0008270">
    <property type="term" value="F:zinc ion binding"/>
    <property type="evidence" value="ECO:0007669"/>
    <property type="project" value="UniProtKB-KW"/>
</dbReference>
<dbReference type="Pfam" id="PF00271">
    <property type="entry name" value="Helicase_C"/>
    <property type="match status" value="1"/>
</dbReference>
<keyword evidence="6" id="KW-0067">ATP-binding</keyword>
<reference evidence="10 11" key="1">
    <citation type="journal article" date="2020" name="Genome Biol. Evol.">
        <title>Comparative genomics of Sclerotiniaceae.</title>
        <authorList>
            <person name="Valero Jimenez C.A."/>
            <person name="Steentjes M."/>
            <person name="Scholten O.E."/>
            <person name="Van Kan J.A.L."/>
        </authorList>
    </citation>
    <scope>NUCLEOTIDE SEQUENCE [LARGE SCALE GENOMIC DNA]</scope>
    <source>
        <strain evidence="10 11">MUCL 94</strain>
    </source>
</reference>
<evidence type="ECO:0000256" key="2">
    <source>
        <dbReference type="ARBA" id="ARBA00022741"/>
    </source>
</evidence>
<feature type="compositionally biased region" description="Polar residues" evidence="8">
    <location>
        <begin position="793"/>
        <end position="811"/>
    </location>
</feature>
<dbReference type="InterPro" id="IPR001841">
    <property type="entry name" value="Znf_RING"/>
</dbReference>
<dbReference type="Pfam" id="PF00176">
    <property type="entry name" value="SNF2-rel_dom"/>
    <property type="match status" value="1"/>
</dbReference>
<keyword evidence="4" id="KW-0378">Hydrolase</keyword>
<keyword evidence="3 7" id="KW-0863">Zinc-finger</keyword>
<evidence type="ECO:0000256" key="3">
    <source>
        <dbReference type="ARBA" id="ARBA00022771"/>
    </source>
</evidence>
<dbReference type="Gene3D" id="3.40.50.300">
    <property type="entry name" value="P-loop containing nucleotide triphosphate hydrolases"/>
    <property type="match status" value="1"/>
</dbReference>
<dbReference type="Proteomes" id="UP000710849">
    <property type="component" value="Unassembled WGS sequence"/>
</dbReference>
<feature type="domain" description="RING-type" evidence="9">
    <location>
        <begin position="1171"/>
        <end position="1209"/>
    </location>
</feature>
<dbReference type="GO" id="GO:0005634">
    <property type="term" value="C:nucleus"/>
    <property type="evidence" value="ECO:0007669"/>
    <property type="project" value="TreeGrafter"/>
</dbReference>
<dbReference type="InterPro" id="IPR000330">
    <property type="entry name" value="SNF2_N"/>
</dbReference>
<evidence type="ECO:0000259" key="9">
    <source>
        <dbReference type="PROSITE" id="PS50089"/>
    </source>
</evidence>